<name>A0ABP5YZ66_9ACTN</name>
<organism evidence="3 4">
    <name type="scientific">Streptomyces thermolineatus</name>
    <dbReference type="NCBI Taxonomy" id="44033"/>
    <lineage>
        <taxon>Bacteria</taxon>
        <taxon>Bacillati</taxon>
        <taxon>Actinomycetota</taxon>
        <taxon>Actinomycetes</taxon>
        <taxon>Kitasatosporales</taxon>
        <taxon>Streptomycetaceae</taxon>
        <taxon>Streptomyces</taxon>
    </lineage>
</organism>
<evidence type="ECO:0000313" key="4">
    <source>
        <dbReference type="Proteomes" id="UP001501358"/>
    </source>
</evidence>
<gene>
    <name evidence="3" type="ORF">GCM10010406_23110</name>
</gene>
<dbReference type="EMBL" id="BAAATA010000010">
    <property type="protein sequence ID" value="GAA2486314.1"/>
    <property type="molecule type" value="Genomic_DNA"/>
</dbReference>
<evidence type="ECO:0000256" key="1">
    <source>
        <dbReference type="PROSITE-ProRule" id="PRU00510"/>
    </source>
</evidence>
<dbReference type="Gene3D" id="1.20.120.910">
    <property type="entry name" value="DksA, coiled-coil domain"/>
    <property type="match status" value="1"/>
</dbReference>
<dbReference type="RefSeq" id="WP_344383144.1">
    <property type="nucleotide sequence ID" value="NZ_BAAATA010000010.1"/>
</dbReference>
<protein>
    <recommendedName>
        <fullName evidence="5">DksA C4-type domain-containing protein</fullName>
    </recommendedName>
</protein>
<feature type="zinc finger region" description="dksA C4-type" evidence="1">
    <location>
        <begin position="102"/>
        <end position="126"/>
    </location>
</feature>
<evidence type="ECO:0008006" key="5">
    <source>
        <dbReference type="Google" id="ProtNLM"/>
    </source>
</evidence>
<dbReference type="PANTHER" id="PTHR33823:SF4">
    <property type="entry name" value="GENERAL STRESS PROTEIN 16O"/>
    <property type="match status" value="1"/>
</dbReference>
<evidence type="ECO:0000313" key="3">
    <source>
        <dbReference type="EMBL" id="GAA2486314.1"/>
    </source>
</evidence>
<dbReference type="PANTHER" id="PTHR33823">
    <property type="entry name" value="RNA POLYMERASE-BINDING TRANSCRIPTION FACTOR DKSA-RELATED"/>
    <property type="match status" value="1"/>
</dbReference>
<feature type="region of interest" description="Disordered" evidence="2">
    <location>
        <begin position="40"/>
        <end position="68"/>
    </location>
</feature>
<accession>A0ABP5YZ66</accession>
<evidence type="ECO:0000256" key="2">
    <source>
        <dbReference type="SAM" id="MobiDB-lite"/>
    </source>
</evidence>
<reference evidence="4" key="1">
    <citation type="journal article" date="2019" name="Int. J. Syst. Evol. Microbiol.">
        <title>The Global Catalogue of Microorganisms (GCM) 10K type strain sequencing project: providing services to taxonomists for standard genome sequencing and annotation.</title>
        <authorList>
            <consortium name="The Broad Institute Genomics Platform"/>
            <consortium name="The Broad Institute Genome Sequencing Center for Infectious Disease"/>
            <person name="Wu L."/>
            <person name="Ma J."/>
        </authorList>
    </citation>
    <scope>NUCLEOTIDE SEQUENCE [LARGE SCALE GENOMIC DNA]</scope>
    <source>
        <strain evidence="4">JCM 6307</strain>
    </source>
</reference>
<dbReference type="PROSITE" id="PS51128">
    <property type="entry name" value="ZF_DKSA_2"/>
    <property type="match status" value="1"/>
</dbReference>
<dbReference type="Proteomes" id="UP001501358">
    <property type="component" value="Unassembled WGS sequence"/>
</dbReference>
<proteinExistence type="predicted"/>
<keyword evidence="4" id="KW-1185">Reference proteome</keyword>
<comment type="caution">
    <text evidence="3">The sequence shown here is derived from an EMBL/GenBank/DDBJ whole genome shotgun (WGS) entry which is preliminary data.</text>
</comment>
<sequence>MSTDTAPDTAPGTVNAGLSPVQLAAARDLLEEQRGSRIEQLRRLQQHDGGTGGTDGPDGPDGDGAGAGAGAARIRLVDWARMVLADVDAALARMDEGRYGVCGMCTGPVEWDRLRVVPQARYCSRCHPARRAGR</sequence>